<reference evidence="2 3" key="1">
    <citation type="submission" date="2018-10" db="EMBL/GenBank/DDBJ databases">
        <authorList>
            <person name="Perry B.J."/>
            <person name="Sullivan J.T."/>
            <person name="Murphy R.J.T."/>
            <person name="Ramsay J.P."/>
            <person name="Ronson C.W."/>
        </authorList>
    </citation>
    <scope>NUCLEOTIDE SEQUENCE [LARGE SCALE GENOMIC DNA]</scope>
    <source>
        <strain evidence="2 3">R88b</strain>
    </source>
</reference>
<feature type="transmembrane region" description="Helical" evidence="1">
    <location>
        <begin position="57"/>
        <end position="82"/>
    </location>
</feature>
<evidence type="ECO:0000313" key="3">
    <source>
        <dbReference type="Proteomes" id="UP000503017"/>
    </source>
</evidence>
<dbReference type="AlphaFoldDB" id="A0A6M7WTJ3"/>
<evidence type="ECO:0000313" key="2">
    <source>
        <dbReference type="EMBL" id="QKD05522.1"/>
    </source>
</evidence>
<keyword evidence="1" id="KW-0812">Transmembrane</keyword>
<dbReference type="Proteomes" id="UP000503017">
    <property type="component" value="Chromosome"/>
</dbReference>
<proteinExistence type="predicted"/>
<name>A0A6M7WTJ3_RHILI</name>
<keyword evidence="1" id="KW-0472">Membrane</keyword>
<sequence>MQYETVFDIDYAIPRNWTGLWVGMAIIALFVTAHVRPQRLEAPTLPDQITDRLPRRFFPAFIWHWMQPMVTLLVMSVLALAVVLAPRWRWGVAVGCLIMAQTLWHLGSSFNAIEHLRNAGNIEIISGSVSKISGYVTNSGRREYLDVASRHFDYSEHDPGTPYSLESGSSPIAAGQHVRLSVVDNHIIRVERQLCLVYVRCSVRYFLTIRFETEIP</sequence>
<dbReference type="EMBL" id="CP033367">
    <property type="protein sequence ID" value="QKD05522.1"/>
    <property type="molecule type" value="Genomic_DNA"/>
</dbReference>
<keyword evidence="1" id="KW-1133">Transmembrane helix</keyword>
<feature type="transmembrane region" description="Helical" evidence="1">
    <location>
        <begin position="20"/>
        <end position="36"/>
    </location>
</feature>
<evidence type="ECO:0000256" key="1">
    <source>
        <dbReference type="SAM" id="Phobius"/>
    </source>
</evidence>
<gene>
    <name evidence="2" type="ORF">EB235_31890</name>
</gene>
<organism evidence="2 3">
    <name type="scientific">Mesorhizobium loti R88b</name>
    <dbReference type="NCBI Taxonomy" id="935548"/>
    <lineage>
        <taxon>Bacteria</taxon>
        <taxon>Pseudomonadati</taxon>
        <taxon>Pseudomonadota</taxon>
        <taxon>Alphaproteobacteria</taxon>
        <taxon>Hyphomicrobiales</taxon>
        <taxon>Phyllobacteriaceae</taxon>
        <taxon>Mesorhizobium</taxon>
    </lineage>
</organism>
<protein>
    <submittedName>
        <fullName evidence="2">Uncharacterized protein</fullName>
    </submittedName>
</protein>
<dbReference type="RefSeq" id="WP_027033521.1">
    <property type="nucleotide sequence ID" value="NZ_CP033367.1"/>
</dbReference>
<accession>A0A6M7WTJ3</accession>
<feature type="transmembrane region" description="Helical" evidence="1">
    <location>
        <begin position="88"/>
        <end position="107"/>
    </location>
</feature>